<evidence type="ECO:0000313" key="1">
    <source>
        <dbReference type="EMBL" id="KNE92271.1"/>
    </source>
</evidence>
<proteinExistence type="predicted"/>
<gene>
    <name evidence="1" type="ORF">PSTG_14365</name>
</gene>
<protein>
    <submittedName>
        <fullName evidence="1">Uncharacterized protein</fullName>
    </submittedName>
</protein>
<comment type="caution">
    <text evidence="1">The sequence shown here is derived from an EMBL/GenBank/DDBJ whole genome shotgun (WGS) entry which is preliminary data.</text>
</comment>
<dbReference type="Proteomes" id="UP000054564">
    <property type="component" value="Unassembled WGS sequence"/>
</dbReference>
<keyword evidence="2" id="KW-1185">Reference proteome</keyword>
<reference evidence="2" key="1">
    <citation type="submission" date="2014-03" db="EMBL/GenBank/DDBJ databases">
        <title>The Genome Sequence of Puccinia striiformis f. sp. tritici PST-78.</title>
        <authorList>
            <consortium name="The Broad Institute Genome Sequencing Platform"/>
            <person name="Cuomo C."/>
            <person name="Hulbert S."/>
            <person name="Chen X."/>
            <person name="Walker B."/>
            <person name="Young S.K."/>
            <person name="Zeng Q."/>
            <person name="Gargeya S."/>
            <person name="Fitzgerald M."/>
            <person name="Haas B."/>
            <person name="Abouelleil A."/>
            <person name="Alvarado L."/>
            <person name="Arachchi H.M."/>
            <person name="Berlin A.M."/>
            <person name="Chapman S.B."/>
            <person name="Goldberg J."/>
            <person name="Griggs A."/>
            <person name="Gujja S."/>
            <person name="Hansen M."/>
            <person name="Howarth C."/>
            <person name="Imamovic A."/>
            <person name="Larimer J."/>
            <person name="McCowan C."/>
            <person name="Montmayeur A."/>
            <person name="Murphy C."/>
            <person name="Neiman D."/>
            <person name="Pearson M."/>
            <person name="Priest M."/>
            <person name="Roberts A."/>
            <person name="Saif S."/>
            <person name="Shea T."/>
            <person name="Sisk P."/>
            <person name="Sykes S."/>
            <person name="Wortman J."/>
            <person name="Nusbaum C."/>
            <person name="Birren B."/>
        </authorList>
    </citation>
    <scope>NUCLEOTIDE SEQUENCE [LARGE SCALE GENOMIC DNA]</scope>
    <source>
        <strain evidence="2">race PST-78</strain>
    </source>
</reference>
<organism evidence="1 2">
    <name type="scientific">Puccinia striiformis f. sp. tritici PST-78</name>
    <dbReference type="NCBI Taxonomy" id="1165861"/>
    <lineage>
        <taxon>Eukaryota</taxon>
        <taxon>Fungi</taxon>
        <taxon>Dikarya</taxon>
        <taxon>Basidiomycota</taxon>
        <taxon>Pucciniomycotina</taxon>
        <taxon>Pucciniomycetes</taxon>
        <taxon>Pucciniales</taxon>
        <taxon>Pucciniaceae</taxon>
        <taxon>Puccinia</taxon>
    </lineage>
</organism>
<dbReference type="EMBL" id="AJIL01000170">
    <property type="protein sequence ID" value="KNE92271.1"/>
    <property type="molecule type" value="Genomic_DNA"/>
</dbReference>
<accession>A0A0L0UZC5</accession>
<dbReference type="AlphaFoldDB" id="A0A0L0UZC5"/>
<evidence type="ECO:0000313" key="2">
    <source>
        <dbReference type="Proteomes" id="UP000054564"/>
    </source>
</evidence>
<sequence length="113" mass="12618">MYPQAIIPNRSYSPTSHGLTTWTHTEIIRHMLPSLKPFSLKAQLTASFEIKARFLTSTPQVKKPWSRSLSLATEPLQPPSTQRLFTISVAASLPAWTLPTNRILMSSTIKSSP</sequence>
<name>A0A0L0UZC5_9BASI</name>